<dbReference type="InterPro" id="IPR036259">
    <property type="entry name" value="MFS_trans_sf"/>
</dbReference>
<feature type="transmembrane region" description="Helical" evidence="5">
    <location>
        <begin position="61"/>
        <end position="80"/>
    </location>
</feature>
<evidence type="ECO:0000313" key="7">
    <source>
        <dbReference type="EMBL" id="RWR12277.1"/>
    </source>
</evidence>
<dbReference type="SUPFAM" id="SSF103473">
    <property type="entry name" value="MFS general substrate transporter"/>
    <property type="match status" value="1"/>
</dbReference>
<proteinExistence type="predicted"/>
<feature type="transmembrane region" description="Helical" evidence="5">
    <location>
        <begin position="178"/>
        <end position="200"/>
    </location>
</feature>
<feature type="transmembrane region" description="Helical" evidence="5">
    <location>
        <begin position="24"/>
        <end position="49"/>
    </location>
</feature>
<dbReference type="PANTHER" id="PTHR23508">
    <property type="entry name" value="CARBOXYLIC ACID TRANSPORTER PROTEIN HOMOLOG"/>
    <property type="match status" value="1"/>
</dbReference>
<feature type="transmembrane region" description="Helical" evidence="5">
    <location>
        <begin position="410"/>
        <end position="431"/>
    </location>
</feature>
<protein>
    <submittedName>
        <fullName evidence="7">MFS transporter</fullName>
    </submittedName>
</protein>
<evidence type="ECO:0000256" key="1">
    <source>
        <dbReference type="ARBA" id="ARBA00004141"/>
    </source>
</evidence>
<dbReference type="InterPro" id="IPR005829">
    <property type="entry name" value="Sugar_transporter_CS"/>
</dbReference>
<dbReference type="Gene3D" id="1.20.1250.20">
    <property type="entry name" value="MFS general substrate transporter like domains"/>
    <property type="match status" value="1"/>
</dbReference>
<keyword evidence="8" id="KW-1185">Reference proteome</keyword>
<evidence type="ECO:0000259" key="6">
    <source>
        <dbReference type="PROSITE" id="PS50850"/>
    </source>
</evidence>
<reference evidence="7 8" key="2">
    <citation type="submission" date="2019-01" db="EMBL/GenBank/DDBJ databases">
        <authorList>
            <person name="Li Y."/>
        </authorList>
    </citation>
    <scope>NUCLEOTIDE SEQUENCE [LARGE SCALE GENOMIC DNA]</scope>
    <source>
        <strain evidence="7 8">2D-5</strain>
    </source>
</reference>
<reference evidence="7 8" key="1">
    <citation type="submission" date="2019-01" db="EMBL/GenBank/DDBJ databases">
        <title>Sinorhodobacter populi sp. nov. isolated from the symptomatic bark tissue of Populus euramericana canker.</title>
        <authorList>
            <person name="Xu G."/>
        </authorList>
    </citation>
    <scope>NUCLEOTIDE SEQUENCE [LARGE SCALE GENOMIC DNA]</scope>
    <source>
        <strain evidence="7 8">2D-5</strain>
    </source>
</reference>
<keyword evidence="2 5" id="KW-0812">Transmembrane</keyword>
<feature type="transmembrane region" description="Helical" evidence="5">
    <location>
        <begin position="116"/>
        <end position="138"/>
    </location>
</feature>
<dbReference type="GO" id="GO:0046943">
    <property type="term" value="F:carboxylic acid transmembrane transporter activity"/>
    <property type="evidence" value="ECO:0007669"/>
    <property type="project" value="TreeGrafter"/>
</dbReference>
<feature type="transmembrane region" description="Helical" evidence="5">
    <location>
        <begin position="348"/>
        <end position="369"/>
    </location>
</feature>
<evidence type="ECO:0000256" key="3">
    <source>
        <dbReference type="ARBA" id="ARBA00022989"/>
    </source>
</evidence>
<dbReference type="CDD" id="cd17365">
    <property type="entry name" value="MFS_PcaK_like"/>
    <property type="match status" value="1"/>
</dbReference>
<sequence>MTHHTSAARLSEGPPAGGWTPLRVAVVFICFLLNAIDGMDIVIMSYVAPVLKQDWALSPEALGTVFSASLAGMAIGGLFIAPLADRFGRRPLILTLLTVITAAMIASSQSRTLYELIALRAIIGMSVGAFLASVTTMAADFAPRGQQGMVVAVAIAGYPLGAVVTGLTIAHFLPVWGWHGALLAAGIVSLIVLPVVVVILPESIDYLKRIQPENALRKLNTVLRRLGEPPLHALPPKVAARRASVGAVFSDGRAVGTLCLWLAIIMGFMTFYFLVSWITQLSVQSGLAVDKAIYAGALFNLGGFVGTLAIGALGTRYGLQRVTFFAMVCGALVVAAFGYVTVALAVTLALAFCAGFTTNGGFNAFYGLAAALYPPEIRSTGIGWAMGIGRLGAVIGPLLGGVLIGQGLSLAALLAVFAIPLVIAGTAALFVRERALPAIAQPAPAE</sequence>
<feature type="transmembrane region" description="Helical" evidence="5">
    <location>
        <begin position="150"/>
        <end position="172"/>
    </location>
</feature>
<dbReference type="PROSITE" id="PS00216">
    <property type="entry name" value="SUGAR_TRANSPORT_1"/>
    <property type="match status" value="1"/>
</dbReference>
<feature type="transmembrane region" description="Helical" evidence="5">
    <location>
        <begin position="92"/>
        <end position="110"/>
    </location>
</feature>
<accession>A0A443IW19</accession>
<keyword evidence="4 5" id="KW-0472">Membrane</keyword>
<feature type="transmembrane region" description="Helical" evidence="5">
    <location>
        <begin position="292"/>
        <end position="315"/>
    </location>
</feature>
<keyword evidence="3 5" id="KW-1133">Transmembrane helix</keyword>
<dbReference type="GO" id="GO:0005886">
    <property type="term" value="C:plasma membrane"/>
    <property type="evidence" value="ECO:0007669"/>
    <property type="project" value="TreeGrafter"/>
</dbReference>
<dbReference type="PANTHER" id="PTHR23508:SF10">
    <property type="entry name" value="CARBOXYLIC ACID TRANSPORTER PROTEIN HOMOLOG"/>
    <property type="match status" value="1"/>
</dbReference>
<feature type="transmembrane region" description="Helical" evidence="5">
    <location>
        <begin position="322"/>
        <end position="342"/>
    </location>
</feature>
<dbReference type="InterPro" id="IPR011701">
    <property type="entry name" value="MFS"/>
</dbReference>
<dbReference type="PROSITE" id="PS50850">
    <property type="entry name" value="MFS"/>
    <property type="match status" value="1"/>
</dbReference>
<feature type="transmembrane region" description="Helical" evidence="5">
    <location>
        <begin position="381"/>
        <end position="404"/>
    </location>
</feature>
<feature type="domain" description="Major facilitator superfamily (MFS) profile" evidence="6">
    <location>
        <begin position="26"/>
        <end position="436"/>
    </location>
</feature>
<dbReference type="EMBL" id="SAUW01000008">
    <property type="protein sequence ID" value="RWR12277.1"/>
    <property type="molecule type" value="Genomic_DNA"/>
</dbReference>
<organism evidence="7 8">
    <name type="scientific">Paenirhodobacter populi</name>
    <dbReference type="NCBI Taxonomy" id="2306993"/>
    <lineage>
        <taxon>Bacteria</taxon>
        <taxon>Pseudomonadati</taxon>
        <taxon>Pseudomonadota</taxon>
        <taxon>Alphaproteobacteria</taxon>
        <taxon>Rhodobacterales</taxon>
        <taxon>Rhodobacter group</taxon>
        <taxon>Paenirhodobacter</taxon>
    </lineage>
</organism>
<dbReference type="RefSeq" id="WP_128269588.1">
    <property type="nucleotide sequence ID" value="NZ_SAUW01000008.1"/>
</dbReference>
<evidence type="ECO:0000256" key="5">
    <source>
        <dbReference type="SAM" id="Phobius"/>
    </source>
</evidence>
<dbReference type="AlphaFoldDB" id="A0A443IW19"/>
<dbReference type="InterPro" id="IPR020846">
    <property type="entry name" value="MFS_dom"/>
</dbReference>
<evidence type="ECO:0000256" key="2">
    <source>
        <dbReference type="ARBA" id="ARBA00022692"/>
    </source>
</evidence>
<evidence type="ECO:0000256" key="4">
    <source>
        <dbReference type="ARBA" id="ARBA00023136"/>
    </source>
</evidence>
<comment type="caution">
    <text evidence="7">The sequence shown here is derived from an EMBL/GenBank/DDBJ whole genome shotgun (WGS) entry which is preliminary data.</text>
</comment>
<gene>
    <name evidence="7" type="ORF">D2T33_09225</name>
</gene>
<dbReference type="Proteomes" id="UP000285710">
    <property type="component" value="Unassembled WGS sequence"/>
</dbReference>
<name>A0A443IW19_9RHOB</name>
<evidence type="ECO:0000313" key="8">
    <source>
        <dbReference type="Proteomes" id="UP000285710"/>
    </source>
</evidence>
<comment type="subcellular location">
    <subcellularLocation>
        <location evidence="1">Membrane</location>
        <topology evidence="1">Multi-pass membrane protein</topology>
    </subcellularLocation>
</comment>
<feature type="transmembrane region" description="Helical" evidence="5">
    <location>
        <begin position="258"/>
        <end position="280"/>
    </location>
</feature>
<dbReference type="Pfam" id="PF07690">
    <property type="entry name" value="MFS_1"/>
    <property type="match status" value="1"/>
</dbReference>